<name>A0ABY2R5C7_9FLAO</name>
<dbReference type="EMBL" id="SDLV01000031">
    <property type="protein sequence ID" value="THV57576.1"/>
    <property type="molecule type" value="Genomic_DNA"/>
</dbReference>
<feature type="region of interest" description="Disordered" evidence="1">
    <location>
        <begin position="709"/>
        <end position="855"/>
    </location>
</feature>
<comment type="caution">
    <text evidence="2">The sequence shown here is derived from an EMBL/GenBank/DDBJ whole genome shotgun (WGS) entry which is preliminary data.</text>
</comment>
<feature type="compositionally biased region" description="Pro residues" evidence="1">
    <location>
        <begin position="845"/>
        <end position="855"/>
    </location>
</feature>
<keyword evidence="3" id="KW-1185">Reference proteome</keyword>
<sequence>MQEIKNQETLFNEALKALYPDIEEQNNVISNLMNANLDFTTTTRNSFDNNDNREGVAEKKGPMNFIKDFFSMVPVGNNFELDVYGSTARNLLTKLYDPTIPIEVRLEKQKEIANSLRELEAPFKEYLEKEKVAELLNQGQELSKENYYQIQRLAMIKEMSQLKQLPQNHKIEAVHALANLVYSYDLLDKKPQKSGINVRFMERVYTEDDDYLLPIEPLKPISGYEDFGFKTLESSLIDEFIEKFSNKSIEYEEWDESMDGYPEIMFHSLDEVDMKEMTDNYISRLGLQSDYTSLERNEYIREYIEDLSSDRGSDIDSDETLDWQEQLARNFDRGYKKTLSKLYPDSENQKQMKDIIESLDTSDLADVTSIGSPKNVIKEFLSKLSLDTTEDLDLYGSTAKQLISQLHDSDISVEDRRSMLTGIATALGDCSTPVRDYLMAKNVAELLKSEKNGTSLSPKEEHIIERQALIEDMGKIGSLNKLDVKGDTIESINTLANLVYSQKHVEKFFKDNKGRIKPDAEQKFNEFKSKINVTHERNLPSTSKNIEFGFKTLKTGLFDEFITKYTKEAEDKSVRILNEEKLNEITEKYKEKALEPNNNLLETTRYQYYGMYEKEIKGLINNSDLINNTDQAALKLLDEISEKQTYFKNLLEKITTEESIKQTYTDFLSEQESKINNFLSVPNTQNVQAGAGGTTEPISLQQLELIENPVINNGNPPVSAQSKTAGQGPVSTSSESQSQPQAGSTENRDHHMAITQTETERGKTGELLQKTPPQNQPQAAGQGPLSTSSGSQSQTQTAGGENNSLFRMTLPQNQPQAAGQGPLSTSSGSQPQTQTAGVGIESDPLAPPPTKRPRH</sequence>
<protein>
    <submittedName>
        <fullName evidence="2">Uncharacterized protein</fullName>
    </submittedName>
</protein>
<dbReference type="RefSeq" id="WP_136522757.1">
    <property type="nucleotide sequence ID" value="NZ_SDLV01000031.1"/>
</dbReference>
<evidence type="ECO:0000256" key="1">
    <source>
        <dbReference type="SAM" id="MobiDB-lite"/>
    </source>
</evidence>
<feature type="compositionally biased region" description="Basic and acidic residues" evidence="1">
    <location>
        <begin position="746"/>
        <end position="764"/>
    </location>
</feature>
<reference evidence="2 3" key="1">
    <citation type="submission" date="2019-01" db="EMBL/GenBank/DDBJ databases">
        <authorList>
            <person name="B I."/>
            <person name="Ch S."/>
            <person name="Ch V.R."/>
        </authorList>
    </citation>
    <scope>NUCLEOTIDE SEQUENCE [LARGE SCALE GENOMIC DNA]</scope>
    <source>
        <strain evidence="2 3">JC507</strain>
    </source>
</reference>
<accession>A0ABY2R5C7</accession>
<dbReference type="Proteomes" id="UP000306038">
    <property type="component" value="Unassembled WGS sequence"/>
</dbReference>
<feature type="compositionally biased region" description="Low complexity" evidence="1">
    <location>
        <begin position="811"/>
        <end position="837"/>
    </location>
</feature>
<evidence type="ECO:0000313" key="2">
    <source>
        <dbReference type="EMBL" id="THV57576.1"/>
    </source>
</evidence>
<organism evidence="2 3">
    <name type="scientific">Chryseobacterium candidae</name>
    <dbReference type="NCBI Taxonomy" id="1978493"/>
    <lineage>
        <taxon>Bacteria</taxon>
        <taxon>Pseudomonadati</taxon>
        <taxon>Bacteroidota</taxon>
        <taxon>Flavobacteriia</taxon>
        <taxon>Flavobacteriales</taxon>
        <taxon>Weeksellaceae</taxon>
        <taxon>Chryseobacterium group</taxon>
        <taxon>Chryseobacterium</taxon>
    </lineage>
</organism>
<feature type="compositionally biased region" description="Low complexity" evidence="1">
    <location>
        <begin position="772"/>
        <end position="800"/>
    </location>
</feature>
<evidence type="ECO:0000313" key="3">
    <source>
        <dbReference type="Proteomes" id="UP000306038"/>
    </source>
</evidence>
<gene>
    <name evidence="2" type="ORF">EK417_16310</name>
</gene>
<feature type="compositionally biased region" description="Polar residues" evidence="1">
    <location>
        <begin position="710"/>
        <end position="745"/>
    </location>
</feature>
<proteinExistence type="predicted"/>